<dbReference type="InterPro" id="IPR029056">
    <property type="entry name" value="Ribokinase-like"/>
</dbReference>
<dbReference type="STRING" id="1492738.FEM21_22930"/>
<dbReference type="PATRIC" id="fig|1492738.3.peg.2280"/>
<protein>
    <submittedName>
        <fullName evidence="5">Carbohydrate kinase</fullName>
    </submittedName>
</protein>
<dbReference type="PANTHER" id="PTHR43085:SF57">
    <property type="entry name" value="CARBOHYDRATE KINASE PFKB DOMAIN-CONTAINING PROTEIN"/>
    <property type="match status" value="1"/>
</dbReference>
<dbReference type="Pfam" id="PF00294">
    <property type="entry name" value="PfkB"/>
    <property type="match status" value="1"/>
</dbReference>
<reference evidence="5 6" key="1">
    <citation type="submission" date="2014-05" db="EMBL/GenBank/DDBJ databases">
        <title>Genome Sequence of Flavobacterium sp. EM1321.</title>
        <authorList>
            <person name="Shin S.-K."/>
            <person name="Yi H."/>
        </authorList>
    </citation>
    <scope>NUCLEOTIDE SEQUENCE [LARGE SCALE GENOMIC DNA]</scope>
    <source>
        <strain evidence="5 6">EM1321</strain>
    </source>
</reference>
<dbReference type="EMBL" id="JNCA01000021">
    <property type="protein sequence ID" value="KDN54570.1"/>
    <property type="molecule type" value="Genomic_DNA"/>
</dbReference>
<evidence type="ECO:0000313" key="6">
    <source>
        <dbReference type="Proteomes" id="UP000027064"/>
    </source>
</evidence>
<dbReference type="PANTHER" id="PTHR43085">
    <property type="entry name" value="HEXOKINASE FAMILY MEMBER"/>
    <property type="match status" value="1"/>
</dbReference>
<dbReference type="PROSITE" id="PS00583">
    <property type="entry name" value="PFKB_KINASES_1"/>
    <property type="match status" value="1"/>
</dbReference>
<evidence type="ECO:0000259" key="4">
    <source>
        <dbReference type="Pfam" id="PF00294"/>
    </source>
</evidence>
<evidence type="ECO:0000313" key="5">
    <source>
        <dbReference type="EMBL" id="KDN54570.1"/>
    </source>
</evidence>
<gene>
    <name evidence="5" type="ORF">FEM21_22930</name>
</gene>
<dbReference type="AlphaFoldDB" id="A0A066WV67"/>
<dbReference type="InterPro" id="IPR050306">
    <property type="entry name" value="PfkB_Carbo_kinase"/>
</dbReference>
<dbReference type="Gene3D" id="3.40.1190.20">
    <property type="match status" value="1"/>
</dbReference>
<feature type="domain" description="Carbohydrate kinase PfkB" evidence="4">
    <location>
        <begin position="12"/>
        <end position="286"/>
    </location>
</feature>
<dbReference type="GO" id="GO:0016301">
    <property type="term" value="F:kinase activity"/>
    <property type="evidence" value="ECO:0007669"/>
    <property type="project" value="UniProtKB-KW"/>
</dbReference>
<dbReference type="RefSeq" id="WP_035660491.1">
    <property type="nucleotide sequence ID" value="NZ_JNCA01000021.1"/>
</dbReference>
<sequence length="299" mass="33036">MAKDKKIKAVSFGEVLWDVFPTHKKIGGAPLNVALRMSSLGAEVTMVSSVGTDEDGDAIVSYAAENGVNTDFIQQSKGYKTGIVQVMINEKGNASYDILYPSAWDKIQVEEQLLKKISKADVFVFGSLSARGEDSRATLLHLLENTNTYKVFDVNLRAPYYTFDLLNELMQKADFIKLNDEELLEISQKMNSPYHSFEQNIQFIAEQTKTKQICVTKGPFGAVLYHKEKFYYNSGYFIKVADTVGAGDSFLASLLSKLLKGKSPQKALNFACAVGALVAGSEGANPELTKEAIKKYMML</sequence>
<dbReference type="CDD" id="cd01167">
    <property type="entry name" value="bac_FRK"/>
    <property type="match status" value="1"/>
</dbReference>
<name>A0A066WV67_9FLAO</name>
<comment type="caution">
    <text evidence="5">The sequence shown here is derived from an EMBL/GenBank/DDBJ whole genome shotgun (WGS) entry which is preliminary data.</text>
</comment>
<dbReference type="SUPFAM" id="SSF53613">
    <property type="entry name" value="Ribokinase-like"/>
    <property type="match status" value="1"/>
</dbReference>
<dbReference type="InterPro" id="IPR011611">
    <property type="entry name" value="PfkB_dom"/>
</dbReference>
<evidence type="ECO:0000256" key="1">
    <source>
        <dbReference type="ARBA" id="ARBA00010688"/>
    </source>
</evidence>
<keyword evidence="3 5" id="KW-0418">Kinase</keyword>
<dbReference type="OrthoDB" id="9813569at2"/>
<accession>A0A066WV67</accession>
<evidence type="ECO:0000256" key="2">
    <source>
        <dbReference type="ARBA" id="ARBA00022679"/>
    </source>
</evidence>
<dbReference type="Proteomes" id="UP000027064">
    <property type="component" value="Unassembled WGS sequence"/>
</dbReference>
<proteinExistence type="inferred from homology"/>
<dbReference type="InterPro" id="IPR002173">
    <property type="entry name" value="Carboh/pur_kinase_PfkB_CS"/>
</dbReference>
<comment type="similarity">
    <text evidence="1">Belongs to the carbohydrate kinase PfkB family.</text>
</comment>
<keyword evidence="6" id="KW-1185">Reference proteome</keyword>
<keyword evidence="2" id="KW-0808">Transferase</keyword>
<organism evidence="5 6">
    <name type="scientific">Flavobacterium seoulense</name>
    <dbReference type="NCBI Taxonomy" id="1492738"/>
    <lineage>
        <taxon>Bacteria</taxon>
        <taxon>Pseudomonadati</taxon>
        <taxon>Bacteroidota</taxon>
        <taxon>Flavobacteriia</taxon>
        <taxon>Flavobacteriales</taxon>
        <taxon>Flavobacteriaceae</taxon>
        <taxon>Flavobacterium</taxon>
    </lineage>
</organism>
<evidence type="ECO:0000256" key="3">
    <source>
        <dbReference type="ARBA" id="ARBA00022777"/>
    </source>
</evidence>
<dbReference type="eggNOG" id="COG0524">
    <property type="taxonomic scope" value="Bacteria"/>
</dbReference>